<dbReference type="CDD" id="cd03109">
    <property type="entry name" value="DTBS"/>
    <property type="match status" value="1"/>
</dbReference>
<dbReference type="SUPFAM" id="SSF52540">
    <property type="entry name" value="P-loop containing nucleoside triphosphate hydrolases"/>
    <property type="match status" value="1"/>
</dbReference>
<dbReference type="EMBL" id="HBGF01051536">
    <property type="protein sequence ID" value="CAD9154202.1"/>
    <property type="molecule type" value="Transcribed_RNA"/>
</dbReference>
<dbReference type="Pfam" id="PF13500">
    <property type="entry name" value="AAA_26"/>
    <property type="match status" value="1"/>
</dbReference>
<evidence type="ECO:0008006" key="3">
    <source>
        <dbReference type="Google" id="ProtNLM"/>
    </source>
</evidence>
<dbReference type="PANTHER" id="PTHR21343">
    <property type="entry name" value="DETHIOBIOTIN SYNTHETASE"/>
    <property type="match status" value="1"/>
</dbReference>
<dbReference type="InterPro" id="IPR027417">
    <property type="entry name" value="P-loop_NTPase"/>
</dbReference>
<evidence type="ECO:0000256" key="1">
    <source>
        <dbReference type="ARBA" id="ARBA00022962"/>
    </source>
</evidence>
<dbReference type="AlphaFoldDB" id="A0A7S1R282"/>
<dbReference type="Gene3D" id="3.40.50.300">
    <property type="entry name" value="P-loop containing nucleotide triphosphate hydrolases"/>
    <property type="match status" value="1"/>
</dbReference>
<name>A0A7S1R282_NEODS</name>
<dbReference type="PANTHER" id="PTHR21343:SF10">
    <property type="entry name" value="DRTGG DOMAIN-CONTAINING PROTEIN"/>
    <property type="match status" value="1"/>
</dbReference>
<sequence>MASLLFVAGHGSGAGKSTVCLAVLYHLLEQGVPAEELAYIKPATQCESVTDVAAFCAARRIEAVPVGPVVFRKGFTNSILRDEQQDEKSAELMTSIKTAVKSVSDGRRFVVIDGVGYPSVGSCCGLGNATVAAALGAPILLVGPPGLGDCIDTFDLMLTYFNAKGARVAGAIVNRLEDTERHAVSDVLPLVEQWFKKQRPWIDFLGGIPPVGRVAPDGTVKDAEAFASEVHAAAVKHTQMPRFVGTMRQNAAEPH</sequence>
<accession>A0A7S1R282</accession>
<evidence type="ECO:0000313" key="2">
    <source>
        <dbReference type="EMBL" id="CAD9154202.1"/>
    </source>
</evidence>
<reference evidence="2" key="1">
    <citation type="submission" date="2021-01" db="EMBL/GenBank/DDBJ databases">
        <authorList>
            <person name="Corre E."/>
            <person name="Pelletier E."/>
            <person name="Niang G."/>
            <person name="Scheremetjew M."/>
            <person name="Finn R."/>
            <person name="Kale V."/>
            <person name="Holt S."/>
            <person name="Cochrane G."/>
            <person name="Meng A."/>
            <person name="Brown T."/>
            <person name="Cohen L."/>
        </authorList>
    </citation>
    <scope>NUCLEOTIDE SEQUENCE</scope>
    <source>
        <strain evidence="2">CCAP 1951/1</strain>
    </source>
</reference>
<proteinExistence type="predicted"/>
<keyword evidence="1" id="KW-0315">Glutamine amidotransferase</keyword>
<organism evidence="2">
    <name type="scientific">Neobodo designis</name>
    <name type="common">Flagellated protozoan</name>
    <name type="synonym">Bodo designis</name>
    <dbReference type="NCBI Taxonomy" id="312471"/>
    <lineage>
        <taxon>Eukaryota</taxon>
        <taxon>Discoba</taxon>
        <taxon>Euglenozoa</taxon>
        <taxon>Kinetoplastea</taxon>
        <taxon>Metakinetoplastina</taxon>
        <taxon>Neobodonida</taxon>
        <taxon>Neobodo</taxon>
    </lineage>
</organism>
<protein>
    <recommendedName>
        <fullName evidence="3">CobQ/CobB/MinD/ParA nucleotide binding domain-containing protein</fullName>
    </recommendedName>
</protein>
<gene>
    <name evidence="2" type="ORF">NDES1114_LOCUS34503</name>
</gene>